<keyword evidence="1" id="KW-0378">Hydrolase</keyword>
<evidence type="ECO:0000313" key="2">
    <source>
        <dbReference type="Proteomes" id="UP001364695"/>
    </source>
</evidence>
<sequence length="669" mass="72234">MSVPPALSSAIPAPARIQLLDDELISQIAAGEVVERPASVVRELVDNALDAGATEVTVRLMEGGVRLISVEDNGHGIPADQLALALRRHATSKIRDLHDLQSVLTMGFRGEALAATASVSELSLISQTATQPHAWRLEARTGEIAPAARERGTTIEVRELFFSTPARRQFLKTPVTELAHCQEAIKRHALVRPDVSFALWHDGKLLLDWRATPAQTLPGLDLALPTRRWADALGRRFIEQGVPLQAERGPVRMQGWLIRPEHAGARADTQYLYINQRFVRDRTLAHAVKSAYADVLHGQRQPAWLLHLELDPQRVDVNIHPSKVEVRLRESQALHQALWHAITPVLAGLKPHSSSDDVLRPAAAVLDIRGRDTGSTSSPTIQLRPAPAARPAPAPQRPADPEPWVRSTPAQALRSASALYAASQPRPEVRAPRPPFSATSAGPAAERGAETAAPTASALGAPALAGLDAADQPLGQALGQLGGLYVLAQNAQGLVIVDMHAAHERVLFEQLRAQWADKAIPAQRLLVPLAVAVTPLEHATALAHADLLKGLALEVASDPDAPATDPRLVLHSVPQAVAQRDPGALLRALLADLDAHGSDQALTQARDALLSTLACHSAIRAHRELNLAQMNALLRDMERTERSGYCNHGRPTWRTLSIAELDAFFLRGQ</sequence>
<gene>
    <name evidence="1" type="primary">mutL</name>
    <name evidence="1" type="ORF">RV045_09530</name>
</gene>
<name>A0ACC6P363_9BURK</name>
<keyword evidence="1" id="KW-0540">Nuclease</keyword>
<reference evidence="1" key="1">
    <citation type="submission" date="2023-10" db="EMBL/GenBank/DDBJ databases">
        <title>Amphibacter perezi, gen. nov., sp. nov. a novel taxa of the family Comamonadaceae, class Betaproteobacteria isolated from the skin microbiota of Pelophylax perezi from different populations.</title>
        <authorList>
            <person name="Costa S."/>
            <person name="Proenca D.N."/>
            <person name="Lopes I."/>
            <person name="Morais P.V."/>
        </authorList>
    </citation>
    <scope>NUCLEOTIDE SEQUENCE</scope>
    <source>
        <strain evidence="1">SL12-8</strain>
    </source>
</reference>
<dbReference type="EMBL" id="JAWDIE010000013">
    <property type="protein sequence ID" value="MEJ7138663.1"/>
    <property type="molecule type" value="Genomic_DNA"/>
</dbReference>
<dbReference type="Proteomes" id="UP001364695">
    <property type="component" value="Unassembled WGS sequence"/>
</dbReference>
<organism evidence="1 2">
    <name type="scientific">Amphibiibacter pelophylacis</name>
    <dbReference type="NCBI Taxonomy" id="1799477"/>
    <lineage>
        <taxon>Bacteria</taxon>
        <taxon>Pseudomonadati</taxon>
        <taxon>Pseudomonadota</taxon>
        <taxon>Betaproteobacteria</taxon>
        <taxon>Burkholderiales</taxon>
        <taxon>Sphaerotilaceae</taxon>
        <taxon>Amphibiibacter</taxon>
    </lineage>
</organism>
<keyword evidence="1" id="KW-0255">Endonuclease</keyword>
<comment type="caution">
    <text evidence="1">The sequence shown here is derived from an EMBL/GenBank/DDBJ whole genome shotgun (WGS) entry which is preliminary data.</text>
</comment>
<accession>A0ACC6P363</accession>
<evidence type="ECO:0000313" key="1">
    <source>
        <dbReference type="EMBL" id="MEJ7138663.1"/>
    </source>
</evidence>
<keyword evidence="2" id="KW-1185">Reference proteome</keyword>
<protein>
    <submittedName>
        <fullName evidence="1">DNA mismatch repair endonuclease MutL</fullName>
    </submittedName>
</protein>
<proteinExistence type="predicted"/>